<proteinExistence type="predicted"/>
<evidence type="ECO:0000313" key="2">
    <source>
        <dbReference type="EMBL" id="KAE9967607.1"/>
    </source>
</evidence>
<feature type="compositionally biased region" description="Polar residues" evidence="1">
    <location>
        <begin position="7"/>
        <end position="20"/>
    </location>
</feature>
<dbReference type="EMBL" id="WNWS01000447">
    <property type="protein sequence ID" value="KAE9967607.1"/>
    <property type="molecule type" value="Genomic_DNA"/>
</dbReference>
<gene>
    <name evidence="2" type="ORF">EG328_008083</name>
</gene>
<organism evidence="2 3">
    <name type="scientific">Venturia inaequalis</name>
    <name type="common">Apple scab fungus</name>
    <dbReference type="NCBI Taxonomy" id="5025"/>
    <lineage>
        <taxon>Eukaryota</taxon>
        <taxon>Fungi</taxon>
        <taxon>Dikarya</taxon>
        <taxon>Ascomycota</taxon>
        <taxon>Pezizomycotina</taxon>
        <taxon>Dothideomycetes</taxon>
        <taxon>Pleosporomycetidae</taxon>
        <taxon>Venturiales</taxon>
        <taxon>Venturiaceae</taxon>
        <taxon>Venturia</taxon>
    </lineage>
</organism>
<reference evidence="2 3" key="1">
    <citation type="submission" date="2018-12" db="EMBL/GenBank/DDBJ databases">
        <title>Venturia inaequalis Genome Resource.</title>
        <authorList>
            <person name="Lichtner F.J."/>
        </authorList>
    </citation>
    <scope>NUCLEOTIDE SEQUENCE [LARGE SCALE GENOMIC DNA]</scope>
    <source>
        <strain evidence="2 3">120213</strain>
    </source>
</reference>
<dbReference type="Proteomes" id="UP000447873">
    <property type="component" value="Unassembled WGS sequence"/>
</dbReference>
<dbReference type="AlphaFoldDB" id="A0A8H3UBU2"/>
<feature type="region of interest" description="Disordered" evidence="1">
    <location>
        <begin position="224"/>
        <end position="247"/>
    </location>
</feature>
<name>A0A8H3UBU2_VENIN</name>
<evidence type="ECO:0000313" key="3">
    <source>
        <dbReference type="Proteomes" id="UP000447873"/>
    </source>
</evidence>
<comment type="caution">
    <text evidence="2">The sequence shown here is derived from an EMBL/GenBank/DDBJ whole genome shotgun (WGS) entry which is preliminary data.</text>
</comment>
<accession>A0A8H3UBU2</accession>
<evidence type="ECO:0000256" key="1">
    <source>
        <dbReference type="SAM" id="MobiDB-lite"/>
    </source>
</evidence>
<feature type="region of interest" description="Disordered" evidence="1">
    <location>
        <begin position="184"/>
        <end position="212"/>
    </location>
</feature>
<feature type="region of interest" description="Disordered" evidence="1">
    <location>
        <begin position="1"/>
        <end position="33"/>
    </location>
</feature>
<protein>
    <submittedName>
        <fullName evidence="2">Uncharacterized protein</fullName>
    </submittedName>
</protein>
<sequence>MSPMVQGYSTNYNTSVTNEGPTKDEDCAEDPDQSMTDVIEELEEDDTALDLQPGDKLALVSLLKSYQTPQALAEKIASLFDIEDALEQRRLLIQTKAFTGELPIEDLISEEIARLRSVVRKIQRLKLLRATGDEVFIFDSIRAVWRSLEKIKRDNGGVVVTVALENINELRFFSNFISFLAHESGSGTDSDKDPDDELDDSGDEEDNEEDLEIEERITQMIDSMYGEPSQPIKVHPTYLASTQADSV</sequence>
<feature type="compositionally biased region" description="Acidic residues" evidence="1">
    <location>
        <begin position="192"/>
        <end position="212"/>
    </location>
</feature>